<dbReference type="SUPFAM" id="SSF57933">
    <property type="entry name" value="TAZ domain"/>
    <property type="match status" value="1"/>
</dbReference>
<dbReference type="InterPro" id="IPR000433">
    <property type="entry name" value="Znf_ZZ"/>
</dbReference>
<dbReference type="OrthoDB" id="899at2759"/>
<feature type="domain" description="ZZ-type" evidence="14">
    <location>
        <begin position="44"/>
        <end position="78"/>
    </location>
</feature>
<evidence type="ECO:0000256" key="12">
    <source>
        <dbReference type="ARBA" id="ARBA00048017"/>
    </source>
</evidence>
<dbReference type="InterPro" id="IPR013178">
    <property type="entry name" value="Histone_AcTrfase_Rtt109/CBP"/>
</dbReference>
<evidence type="ECO:0000256" key="7">
    <source>
        <dbReference type="ARBA" id="ARBA00022853"/>
    </source>
</evidence>
<evidence type="ECO:0000313" key="15">
    <source>
        <dbReference type="EMBL" id="KRZ80117.1"/>
    </source>
</evidence>
<dbReference type="PANTHER" id="PTHR13808:SF1">
    <property type="entry name" value="HISTONE ACETYLTRANSFERASE"/>
    <property type="match status" value="1"/>
</dbReference>
<dbReference type="GO" id="GO:0045944">
    <property type="term" value="P:positive regulation of transcription by RNA polymerase II"/>
    <property type="evidence" value="ECO:0007669"/>
    <property type="project" value="TreeGrafter"/>
</dbReference>
<dbReference type="SUPFAM" id="SSF57850">
    <property type="entry name" value="RING/U-box"/>
    <property type="match status" value="1"/>
</dbReference>
<evidence type="ECO:0000256" key="2">
    <source>
        <dbReference type="ARBA" id="ARBA00013184"/>
    </source>
</evidence>
<dbReference type="GO" id="GO:0000123">
    <property type="term" value="C:histone acetyltransferase complex"/>
    <property type="evidence" value="ECO:0007669"/>
    <property type="project" value="TreeGrafter"/>
</dbReference>
<keyword evidence="5" id="KW-0863">Zinc-finger</keyword>
<keyword evidence="10" id="KW-0804">Transcription</keyword>
<dbReference type="PANTHER" id="PTHR13808">
    <property type="entry name" value="CBP/P300-RELATED"/>
    <property type="match status" value="1"/>
</dbReference>
<evidence type="ECO:0000259" key="14">
    <source>
        <dbReference type="Pfam" id="PF00569"/>
    </source>
</evidence>
<accession>A0A0V1N8L1</accession>
<keyword evidence="8" id="KW-0805">Transcription regulation</keyword>
<feature type="non-terminal residue" evidence="15">
    <location>
        <position position="1"/>
    </location>
</feature>
<dbReference type="EC" id="2.3.1.48" evidence="2"/>
<proteinExistence type="predicted"/>
<dbReference type="STRING" id="268474.A0A0V1N8L1"/>
<dbReference type="Pfam" id="PF00569">
    <property type="entry name" value="ZZ"/>
    <property type="match status" value="1"/>
</dbReference>
<evidence type="ECO:0000256" key="9">
    <source>
        <dbReference type="ARBA" id="ARBA00023159"/>
    </source>
</evidence>
<evidence type="ECO:0000313" key="16">
    <source>
        <dbReference type="Proteomes" id="UP000054843"/>
    </source>
</evidence>
<keyword evidence="4" id="KW-0479">Metal-binding</keyword>
<evidence type="ECO:0000256" key="13">
    <source>
        <dbReference type="SAM" id="MobiDB-lite"/>
    </source>
</evidence>
<dbReference type="InterPro" id="IPR035898">
    <property type="entry name" value="TAZ_dom_sf"/>
</dbReference>
<evidence type="ECO:0000256" key="11">
    <source>
        <dbReference type="ARBA" id="ARBA00023242"/>
    </source>
</evidence>
<protein>
    <recommendedName>
        <fullName evidence="2">histone acetyltransferase</fullName>
        <ecNumber evidence="2">2.3.1.48</ecNumber>
    </recommendedName>
</protein>
<feature type="region of interest" description="Disordered" evidence="13">
    <location>
        <begin position="1"/>
        <end position="21"/>
    </location>
</feature>
<dbReference type="GO" id="GO:0005634">
    <property type="term" value="C:nucleus"/>
    <property type="evidence" value="ECO:0007669"/>
    <property type="project" value="UniProtKB-SubCell"/>
</dbReference>
<dbReference type="InterPro" id="IPR043145">
    <property type="entry name" value="Znf_ZZ_sf"/>
</dbReference>
<dbReference type="GO" id="GO:0004402">
    <property type="term" value="F:histone acetyltransferase activity"/>
    <property type="evidence" value="ECO:0007669"/>
    <property type="project" value="InterPro"/>
</dbReference>
<dbReference type="Gene3D" id="1.20.1020.10">
    <property type="entry name" value="TAZ domain"/>
    <property type="match status" value="1"/>
</dbReference>
<reference evidence="15 16" key="1">
    <citation type="submission" date="2015-01" db="EMBL/GenBank/DDBJ databases">
        <title>Evolution of Trichinella species and genotypes.</title>
        <authorList>
            <person name="Korhonen P.K."/>
            <person name="Edoardo P."/>
            <person name="Giuseppe L.R."/>
            <person name="Gasser R.B."/>
        </authorList>
    </citation>
    <scope>NUCLEOTIDE SEQUENCE [LARGE SCALE GENOMIC DNA]</scope>
    <source>
        <strain evidence="15">ISS1980</strain>
    </source>
</reference>
<dbReference type="GO" id="GO:0008270">
    <property type="term" value="F:zinc ion binding"/>
    <property type="evidence" value="ECO:0007669"/>
    <property type="project" value="UniProtKB-KW"/>
</dbReference>
<keyword evidence="6" id="KW-0862">Zinc</keyword>
<comment type="subcellular location">
    <subcellularLocation>
        <location evidence="1">Nucleus</location>
    </subcellularLocation>
</comment>
<sequence>LRHHLTNMSDRPSQTKGLDSVEGKETIHFTEFLTEEHGKLQGMCTRCKRTTAIWHCTICVNFDLCQACYENPNHEHEMEEINPVISSDIMNLGEYLAHDADSIRNECISRMKEEENHYDHCLDNDCSLFYCQKKKRILDHMLVCYQSVNCKYYRQFLKLRSLHAGRCKAKICIVEIHQKMLQESRKLSLPWLHCNMNLELRLQSMSSASGEGDLHHHADLGNFFVDCRLAHPRTALLRTEVVNGRICPPLTYREDQNAELEWLAALDGADATFTENVMAASIMEEESAVYLFNPGLEQQDSAISCQPAITTSVKVVEEQIKDIQE</sequence>
<keyword evidence="16" id="KW-1185">Reference proteome</keyword>
<comment type="catalytic activity">
    <reaction evidence="12">
        <text>L-lysyl-[protein] + acetyl-CoA = N(6)-acetyl-L-lysyl-[protein] + CoA + H(+)</text>
        <dbReference type="Rhea" id="RHEA:45948"/>
        <dbReference type="Rhea" id="RHEA-COMP:9752"/>
        <dbReference type="Rhea" id="RHEA-COMP:10731"/>
        <dbReference type="ChEBI" id="CHEBI:15378"/>
        <dbReference type="ChEBI" id="CHEBI:29969"/>
        <dbReference type="ChEBI" id="CHEBI:57287"/>
        <dbReference type="ChEBI" id="CHEBI:57288"/>
        <dbReference type="ChEBI" id="CHEBI:61930"/>
        <dbReference type="EC" id="2.3.1.48"/>
    </reaction>
</comment>
<evidence type="ECO:0000256" key="8">
    <source>
        <dbReference type="ARBA" id="ARBA00023015"/>
    </source>
</evidence>
<dbReference type="AlphaFoldDB" id="A0A0V1N8L1"/>
<dbReference type="GO" id="GO:0005667">
    <property type="term" value="C:transcription regulator complex"/>
    <property type="evidence" value="ECO:0007669"/>
    <property type="project" value="TreeGrafter"/>
</dbReference>
<evidence type="ECO:0000256" key="3">
    <source>
        <dbReference type="ARBA" id="ARBA00022679"/>
    </source>
</evidence>
<evidence type="ECO:0000256" key="4">
    <source>
        <dbReference type="ARBA" id="ARBA00022723"/>
    </source>
</evidence>
<evidence type="ECO:0000256" key="6">
    <source>
        <dbReference type="ARBA" id="ARBA00022833"/>
    </source>
</evidence>
<keyword evidence="7" id="KW-0156">Chromatin regulator</keyword>
<dbReference type="Proteomes" id="UP000054843">
    <property type="component" value="Unassembled WGS sequence"/>
</dbReference>
<dbReference type="GO" id="GO:0031490">
    <property type="term" value="F:chromatin DNA binding"/>
    <property type="evidence" value="ECO:0007669"/>
    <property type="project" value="TreeGrafter"/>
</dbReference>
<evidence type="ECO:0000256" key="5">
    <source>
        <dbReference type="ARBA" id="ARBA00022771"/>
    </source>
</evidence>
<evidence type="ECO:0000256" key="1">
    <source>
        <dbReference type="ARBA" id="ARBA00004123"/>
    </source>
</evidence>
<keyword evidence="11" id="KW-0539">Nucleus</keyword>
<keyword evidence="3" id="KW-0808">Transferase</keyword>
<name>A0A0V1N8L1_9BILA</name>
<dbReference type="EMBL" id="JYDO01000004">
    <property type="protein sequence ID" value="KRZ80117.1"/>
    <property type="molecule type" value="Genomic_DNA"/>
</dbReference>
<dbReference type="GO" id="GO:0003713">
    <property type="term" value="F:transcription coactivator activity"/>
    <property type="evidence" value="ECO:0007669"/>
    <property type="project" value="TreeGrafter"/>
</dbReference>
<comment type="caution">
    <text evidence="15">The sequence shown here is derived from an EMBL/GenBank/DDBJ whole genome shotgun (WGS) entry which is preliminary data.</text>
</comment>
<feature type="compositionally biased region" description="Polar residues" evidence="13">
    <location>
        <begin position="1"/>
        <end position="17"/>
    </location>
</feature>
<gene>
    <name evidence="15" type="primary">cbp-1</name>
    <name evidence="15" type="ORF">T10_13445</name>
</gene>
<organism evidence="15 16">
    <name type="scientific">Trichinella papuae</name>
    <dbReference type="NCBI Taxonomy" id="268474"/>
    <lineage>
        <taxon>Eukaryota</taxon>
        <taxon>Metazoa</taxon>
        <taxon>Ecdysozoa</taxon>
        <taxon>Nematoda</taxon>
        <taxon>Enoplea</taxon>
        <taxon>Dorylaimia</taxon>
        <taxon>Trichinellida</taxon>
        <taxon>Trichinellidae</taxon>
        <taxon>Trichinella</taxon>
    </lineage>
</organism>
<evidence type="ECO:0000256" key="10">
    <source>
        <dbReference type="ARBA" id="ARBA00023163"/>
    </source>
</evidence>
<dbReference type="Gene3D" id="3.30.60.90">
    <property type="match status" value="1"/>
</dbReference>
<keyword evidence="9" id="KW-0010">Activator</keyword>